<gene>
    <name evidence="5" type="ordered locus">Closa_3340</name>
</gene>
<dbReference type="InterPro" id="IPR008756">
    <property type="entry name" value="Peptidase_M56"/>
</dbReference>
<feature type="transmembrane region" description="Helical" evidence="2">
    <location>
        <begin position="6"/>
        <end position="27"/>
    </location>
</feature>
<dbReference type="PANTHER" id="PTHR34978:SF3">
    <property type="entry name" value="SLR0241 PROTEIN"/>
    <property type="match status" value="1"/>
</dbReference>
<dbReference type="Gene3D" id="3.30.2010.10">
    <property type="entry name" value="Metalloproteases ('zincins'), catalytic domain"/>
    <property type="match status" value="1"/>
</dbReference>
<dbReference type="PANTHER" id="PTHR34978">
    <property type="entry name" value="POSSIBLE SENSOR-TRANSDUCER PROTEIN BLAR"/>
    <property type="match status" value="1"/>
</dbReference>
<dbReference type="InterPro" id="IPR001460">
    <property type="entry name" value="PCN-bd_Tpept"/>
</dbReference>
<protein>
    <submittedName>
        <fullName evidence="5">Beta-lactamase</fullName>
        <ecNumber evidence="5">3.5.2.6</ecNumber>
    </submittedName>
</protein>
<dbReference type="KEGG" id="csh:Closa_3340"/>
<dbReference type="GO" id="GO:0008658">
    <property type="term" value="F:penicillin binding"/>
    <property type="evidence" value="ECO:0007669"/>
    <property type="project" value="InterPro"/>
</dbReference>
<evidence type="ECO:0000313" key="6">
    <source>
        <dbReference type="Proteomes" id="UP000001662"/>
    </source>
</evidence>
<dbReference type="InterPro" id="IPR012338">
    <property type="entry name" value="Beta-lactam/transpept-like"/>
</dbReference>
<dbReference type="NCBIfam" id="NF000326">
    <property type="entry name" value="blaR1_generic"/>
    <property type="match status" value="1"/>
</dbReference>
<dbReference type="Proteomes" id="UP000001662">
    <property type="component" value="Chromosome"/>
</dbReference>
<keyword evidence="2" id="KW-0812">Transmembrane</keyword>
<dbReference type="RefSeq" id="WP_013273935.1">
    <property type="nucleotide sequence ID" value="NC_014376.1"/>
</dbReference>
<proteinExistence type="inferred from homology"/>
<dbReference type="Pfam" id="PF00905">
    <property type="entry name" value="Transpeptidase"/>
    <property type="match status" value="1"/>
</dbReference>
<evidence type="ECO:0000313" key="5">
    <source>
        <dbReference type="EMBL" id="ADL05869.1"/>
    </source>
</evidence>
<dbReference type="eggNOG" id="COG4219">
    <property type="taxonomic scope" value="Bacteria"/>
</dbReference>
<dbReference type="InterPro" id="IPR052173">
    <property type="entry name" value="Beta-lactam_resp_regulator"/>
</dbReference>
<evidence type="ECO:0000259" key="3">
    <source>
        <dbReference type="Pfam" id="PF00905"/>
    </source>
</evidence>
<dbReference type="AlphaFoldDB" id="D9R9B8"/>
<keyword evidence="2" id="KW-1133">Transmembrane helix</keyword>
<dbReference type="PaxDb" id="610130-Closa_3340"/>
<feature type="transmembrane region" description="Helical" evidence="2">
    <location>
        <begin position="39"/>
        <end position="62"/>
    </location>
</feature>
<dbReference type="EC" id="3.5.2.6" evidence="5"/>
<dbReference type="eggNOG" id="COG2602">
    <property type="taxonomic scope" value="Bacteria"/>
</dbReference>
<feature type="domain" description="Peptidase M56" evidence="4">
    <location>
        <begin position="12"/>
        <end position="309"/>
    </location>
</feature>
<dbReference type="SUPFAM" id="SSF56601">
    <property type="entry name" value="beta-lactamase/transpeptidase-like"/>
    <property type="match status" value="1"/>
</dbReference>
<keyword evidence="6" id="KW-1185">Reference proteome</keyword>
<comment type="similarity">
    <text evidence="1">Belongs to the peptidase M56 family.</text>
</comment>
<dbReference type="EMBL" id="CP002109">
    <property type="protein sequence ID" value="ADL05869.1"/>
    <property type="molecule type" value="Genomic_DNA"/>
</dbReference>
<name>D9R9B8_LACSW</name>
<dbReference type="Pfam" id="PF05569">
    <property type="entry name" value="Peptidase_M56"/>
    <property type="match status" value="1"/>
</dbReference>
<feature type="domain" description="Penicillin-binding protein transpeptidase" evidence="3">
    <location>
        <begin position="388"/>
        <end position="589"/>
    </location>
</feature>
<keyword evidence="5" id="KW-0378">Hydrolase</keyword>
<dbReference type="CDD" id="cd07341">
    <property type="entry name" value="M56_BlaR1_MecR1_like"/>
    <property type="match status" value="1"/>
</dbReference>
<dbReference type="STRING" id="610130.Closa_3340"/>
<reference evidence="5" key="1">
    <citation type="submission" date="2010-07" db="EMBL/GenBank/DDBJ databases">
        <title>Complete sequence of Clostridium saccharolyticum WM1.</title>
        <authorList>
            <consortium name="US DOE Joint Genome Institute"/>
            <person name="Lucas S."/>
            <person name="Copeland A."/>
            <person name="Lapidus A."/>
            <person name="Cheng J.-F."/>
            <person name="Bruce D."/>
            <person name="Goodwin L."/>
            <person name="Pitluck S."/>
            <person name="Chertkov O."/>
            <person name="Detter J.C."/>
            <person name="Han C."/>
            <person name="Tapia R."/>
            <person name="Land M."/>
            <person name="Hauser L."/>
            <person name="Chang Y.-J."/>
            <person name="Jeffries C."/>
            <person name="Kyrpides N."/>
            <person name="Ivanova N."/>
            <person name="Mikhailova N."/>
            <person name="Mouttaki H."/>
            <person name="Lin L."/>
            <person name="Zhou J."/>
            <person name="Hemme C.L."/>
            <person name="Woyke T."/>
        </authorList>
    </citation>
    <scope>NUCLEOTIDE SEQUENCE [LARGE SCALE GENOMIC DNA]</scope>
    <source>
        <strain evidence="5">WM1</strain>
    </source>
</reference>
<dbReference type="HOGENOM" id="CLU_035412_0_2_9"/>
<dbReference type="GO" id="GO:0008800">
    <property type="term" value="F:beta-lactamase activity"/>
    <property type="evidence" value="ECO:0007669"/>
    <property type="project" value="UniProtKB-EC"/>
</dbReference>
<dbReference type="Gene3D" id="3.40.710.10">
    <property type="entry name" value="DD-peptidase/beta-lactamase superfamily"/>
    <property type="match status" value="1"/>
</dbReference>
<evidence type="ECO:0000256" key="1">
    <source>
        <dbReference type="ARBA" id="ARBA00011075"/>
    </source>
</evidence>
<keyword evidence="2" id="KW-0472">Membrane</keyword>
<evidence type="ECO:0000259" key="4">
    <source>
        <dbReference type="Pfam" id="PF05569"/>
    </source>
</evidence>
<sequence length="599" mass="67239">MIPHSYMIRLCLNSIVLTVLLAAILLARKAFKHQLTPRIRYHLWFLFLFVLAVPFVPCSVMFPGCAVKLLQFLGGSFSSGNTGTIGAAYQTAASTEYILQDFSVSVSRAAPPALPSVLTGIWMAGMGFMAGFNIYSCQKIRQLKKSSLPLQNKEVRDLFKKCREESGIKKEIPVYSSAYISSPIAAGLWKPCIIVPIHMLSELSQKEIRYILLHELIHCKHKDLLVNRLMALAQIIYWFHPLVWFAFREMRSDREIACDSSVLSMLEPDSYFDYGSTLINFAEKISLFSYSAARIGGSKKEIKKRILNIACYRRESRWYQVKSRILFTVITVVVLGCTPVLSADAYTGSQYVFASDNVTELDLTSYFCGYKGSFVLYELNSDQYCIYNREAGTRRVSPDSTYKIYSALAALEHGSITPEASLRSWDGTSYPFNSWNHDQTLDSAMEHSVNWYFTALDEKTGLPRLKQCLDSISYGNRDLSGGLGRYWLESSLKISPVEQVKLLARFCQDKLPFRQETIKAVKESIFLSSSKGASLYGKTGTGTVDGENVNGWFIGFVESGGETYVFATNIQGEAQANGTTAGKITMDILNDREIYTQLP</sequence>
<organism evidence="5 6">
    <name type="scientific">Lacrimispora saccharolytica (strain ATCC 35040 / DSM 2544 / NRCC 2533 / WM1)</name>
    <name type="common">Clostridium saccharolyticum</name>
    <dbReference type="NCBI Taxonomy" id="610130"/>
    <lineage>
        <taxon>Bacteria</taxon>
        <taxon>Bacillati</taxon>
        <taxon>Bacillota</taxon>
        <taxon>Clostridia</taxon>
        <taxon>Lachnospirales</taxon>
        <taxon>Lachnospiraceae</taxon>
        <taxon>Lacrimispora</taxon>
    </lineage>
</organism>
<dbReference type="OrthoDB" id="9762883at2"/>
<feature type="transmembrane region" description="Helical" evidence="2">
    <location>
        <begin position="113"/>
        <end position="135"/>
    </location>
</feature>
<accession>D9R9B8</accession>
<evidence type="ECO:0000256" key="2">
    <source>
        <dbReference type="SAM" id="Phobius"/>
    </source>
</evidence>
<feature type="transmembrane region" description="Helical" evidence="2">
    <location>
        <begin position="229"/>
        <end position="247"/>
    </location>
</feature>